<reference evidence="1" key="1">
    <citation type="submission" date="2021-01" db="EMBL/GenBank/DDBJ databases">
        <title>Whole genome shotgun sequence of Rhizocola hellebori NBRC 109834.</title>
        <authorList>
            <person name="Komaki H."/>
            <person name="Tamura T."/>
        </authorList>
    </citation>
    <scope>NUCLEOTIDE SEQUENCE</scope>
    <source>
        <strain evidence="1">NBRC 109834</strain>
    </source>
</reference>
<comment type="caution">
    <text evidence="1">The sequence shown here is derived from an EMBL/GenBank/DDBJ whole genome shotgun (WGS) entry which is preliminary data.</text>
</comment>
<dbReference type="Proteomes" id="UP000612899">
    <property type="component" value="Unassembled WGS sequence"/>
</dbReference>
<organism evidence="1 2">
    <name type="scientific">Rhizocola hellebori</name>
    <dbReference type="NCBI Taxonomy" id="1392758"/>
    <lineage>
        <taxon>Bacteria</taxon>
        <taxon>Bacillati</taxon>
        <taxon>Actinomycetota</taxon>
        <taxon>Actinomycetes</taxon>
        <taxon>Micromonosporales</taxon>
        <taxon>Micromonosporaceae</taxon>
        <taxon>Rhizocola</taxon>
    </lineage>
</organism>
<protein>
    <submittedName>
        <fullName evidence="1">Uncharacterized protein</fullName>
    </submittedName>
</protein>
<dbReference type="EMBL" id="BONY01000045">
    <property type="protein sequence ID" value="GIH08128.1"/>
    <property type="molecule type" value="Genomic_DNA"/>
</dbReference>
<dbReference type="AlphaFoldDB" id="A0A8J3VJM0"/>
<evidence type="ECO:0000313" key="2">
    <source>
        <dbReference type="Proteomes" id="UP000612899"/>
    </source>
</evidence>
<keyword evidence="2" id="KW-1185">Reference proteome</keyword>
<proteinExistence type="predicted"/>
<accession>A0A8J3VJM0</accession>
<name>A0A8J3VJM0_9ACTN</name>
<gene>
    <name evidence="1" type="ORF">Rhe02_61950</name>
</gene>
<sequence length="167" mass="18322">MDIRFVGANPGLTITDGERRLAFASVWRADWSERGSGRAIVCWHNERTRVVATNTELGRWLAGEFTRHFPEVQGLPWPEPEITLAPVRLELDLATGMTASAGGIEVEIHDPTDRRLFTTDDFDLGGVAHSLSTVVMPCSSGSLTIAGTQIKGQVKAFLADAEVWFLK</sequence>
<evidence type="ECO:0000313" key="1">
    <source>
        <dbReference type="EMBL" id="GIH08128.1"/>
    </source>
</evidence>
<dbReference type="RefSeq" id="WP_203911887.1">
    <property type="nucleotide sequence ID" value="NZ_BONY01000045.1"/>
</dbReference>